<dbReference type="PANTHER" id="PTHR32444:SF247">
    <property type="entry name" value="OS01G0958200 PROTEIN"/>
    <property type="match status" value="1"/>
</dbReference>
<evidence type="ECO:0000259" key="1">
    <source>
        <dbReference type="PROSITE" id="PS50948"/>
    </source>
</evidence>
<keyword evidence="3" id="KW-1185">Reference proteome</keyword>
<dbReference type="Proteomes" id="UP001189122">
    <property type="component" value="Unassembled WGS sequence"/>
</dbReference>
<dbReference type="PROSITE" id="PS50948">
    <property type="entry name" value="PAN"/>
    <property type="match status" value="1"/>
</dbReference>
<reference evidence="2 3" key="1">
    <citation type="submission" date="2019-12" db="EMBL/GenBank/DDBJ databases">
        <authorList>
            <person name="Scholz U."/>
            <person name="Mascher M."/>
            <person name="Fiebig A."/>
        </authorList>
    </citation>
    <scope>NUCLEOTIDE SEQUENCE</scope>
</reference>
<organism evidence="2">
    <name type="scientific">Spirodela intermedia</name>
    <name type="common">Intermediate duckweed</name>
    <dbReference type="NCBI Taxonomy" id="51605"/>
    <lineage>
        <taxon>Eukaryota</taxon>
        <taxon>Viridiplantae</taxon>
        <taxon>Streptophyta</taxon>
        <taxon>Embryophyta</taxon>
        <taxon>Tracheophyta</taxon>
        <taxon>Spermatophyta</taxon>
        <taxon>Magnoliopsida</taxon>
        <taxon>Liliopsida</taxon>
        <taxon>Araceae</taxon>
        <taxon>Lemnoideae</taxon>
        <taxon>Spirodela</taxon>
    </lineage>
</organism>
<name>A0A7I8IKH2_SPIIN</name>
<dbReference type="Pfam" id="PF08276">
    <property type="entry name" value="PAN_2"/>
    <property type="match status" value="1"/>
</dbReference>
<gene>
    <name evidence="2" type="ORF">SI7747_04004827</name>
</gene>
<sequence length="165" mass="18852">MQNQRPAPADGLLSSRWSYAAGKMRHPSKNPFWRRGRATYWPPARRSPEPDSPCDCNAKPPTCICLHGFVPKNQTEWETRTFSSGCVRRVQLQCSKSDKFLPVKRAKLPDRSRMIDKKTELDCRADCISKCQCTAYAYTNTRRSSERCSSNQVPNLLSVSSSYRD</sequence>
<dbReference type="PANTHER" id="PTHR32444">
    <property type="entry name" value="BULB-TYPE LECTIN DOMAIN-CONTAINING PROTEIN"/>
    <property type="match status" value="1"/>
</dbReference>
<dbReference type="EMBL" id="CACRZD030000004">
    <property type="protein sequence ID" value="CAA6658380.1"/>
    <property type="molecule type" value="Genomic_DNA"/>
</dbReference>
<dbReference type="InterPro" id="IPR003609">
    <property type="entry name" value="Pan_app"/>
</dbReference>
<evidence type="ECO:0000313" key="2">
    <source>
        <dbReference type="EMBL" id="CAA2618660.1"/>
    </source>
</evidence>
<evidence type="ECO:0000313" key="3">
    <source>
        <dbReference type="Proteomes" id="UP001189122"/>
    </source>
</evidence>
<dbReference type="AlphaFoldDB" id="A0A7I8IKH2"/>
<feature type="domain" description="Apple" evidence="1">
    <location>
        <begin position="94"/>
        <end position="165"/>
    </location>
</feature>
<accession>A0A7I8IKH2</accession>
<proteinExistence type="predicted"/>
<protein>
    <recommendedName>
        <fullName evidence="1">Apple domain-containing protein</fullName>
    </recommendedName>
</protein>
<dbReference type="EMBL" id="LR743591">
    <property type="protein sequence ID" value="CAA2618660.1"/>
    <property type="molecule type" value="Genomic_DNA"/>
</dbReference>